<keyword evidence="1" id="KW-0472">Membrane</keyword>
<name>A0A662D6M8_UNCAE</name>
<dbReference type="InterPro" id="IPR011330">
    <property type="entry name" value="Glyco_hydro/deAcase_b/a-brl"/>
</dbReference>
<reference evidence="2 3" key="1">
    <citation type="submission" date="2018-06" db="EMBL/GenBank/DDBJ databases">
        <title>Extensive metabolic versatility and redundancy in microbially diverse, dynamic hydrothermal sediments.</title>
        <authorList>
            <person name="Dombrowski N."/>
            <person name="Teske A."/>
            <person name="Baker B.J."/>
        </authorList>
    </citation>
    <scope>NUCLEOTIDE SEQUENCE [LARGE SCALE GENOMIC DNA]</scope>
    <source>
        <strain evidence="2">B19_G9</strain>
    </source>
</reference>
<dbReference type="Gene3D" id="3.20.20.370">
    <property type="entry name" value="Glycoside hydrolase/deacetylase"/>
    <property type="match status" value="1"/>
</dbReference>
<dbReference type="SUPFAM" id="SSF88713">
    <property type="entry name" value="Glycoside hydrolase/deacetylase"/>
    <property type="match status" value="1"/>
</dbReference>
<dbReference type="InterPro" id="IPR006837">
    <property type="entry name" value="Divergent_DAC"/>
</dbReference>
<evidence type="ECO:0000256" key="1">
    <source>
        <dbReference type="SAM" id="Phobius"/>
    </source>
</evidence>
<dbReference type="PANTHER" id="PTHR30105">
    <property type="entry name" value="UNCHARACTERIZED YIBQ-RELATED"/>
    <property type="match status" value="1"/>
</dbReference>
<dbReference type="Pfam" id="PF04748">
    <property type="entry name" value="Polysacc_deac_2"/>
    <property type="match status" value="1"/>
</dbReference>
<protein>
    <recommendedName>
        <fullName evidence="4">Divergent polysaccharide deacetylase family protein</fullName>
    </recommendedName>
</protein>
<gene>
    <name evidence="2" type="ORF">DRI96_06215</name>
</gene>
<feature type="transmembrane region" description="Helical" evidence="1">
    <location>
        <begin position="12"/>
        <end position="28"/>
    </location>
</feature>
<dbReference type="PANTHER" id="PTHR30105:SF2">
    <property type="entry name" value="DIVERGENT POLYSACCHARIDE DEACETYLASE SUPERFAMILY"/>
    <property type="match status" value="1"/>
</dbReference>
<sequence>MIRRIIKYTSAGIGVVIFILVLTVIYQYKEIQYASIFSTVDAKVQLGLSKLGVFITDRKVKKEGIFPPKKVAEIKIKIPLDRNLDKFEEKIKEEFKPPGVNIIKFNRINLKDTYQIEVEIGAKKILTHRLLFFLKKARVAILIDDFGYINDDNLVTSFFKDLKFPFTISIIPGTPFAKKIAEKAHSSGKQILVHLPMQPEGKFINRYKWIVLNGMSEDKIKETVKEAIKDIPYAEGLNNHMGSLVTSREGLIKPVLEVLKEKGMFFVDSRTSSSSVAYSLAEKIGLRSTFNCVFLDNKKEKNYIENHFNKLISIALQRGWALGLGHANLITASTLMSLVNTCDRRKLEFVTVSQILDLGRIK</sequence>
<dbReference type="Proteomes" id="UP000267654">
    <property type="component" value="Unassembled WGS sequence"/>
</dbReference>
<accession>A0A662D6M8</accession>
<dbReference type="GO" id="GO:0005975">
    <property type="term" value="P:carbohydrate metabolic process"/>
    <property type="evidence" value="ECO:0007669"/>
    <property type="project" value="InterPro"/>
</dbReference>
<evidence type="ECO:0008006" key="4">
    <source>
        <dbReference type="Google" id="ProtNLM"/>
    </source>
</evidence>
<comment type="caution">
    <text evidence="2">The sequence shown here is derived from an EMBL/GenBank/DDBJ whole genome shotgun (WGS) entry which is preliminary data.</text>
</comment>
<dbReference type="AlphaFoldDB" id="A0A662D6M8"/>
<evidence type="ECO:0000313" key="2">
    <source>
        <dbReference type="EMBL" id="RLE11430.1"/>
    </source>
</evidence>
<keyword evidence="1" id="KW-0812">Transmembrane</keyword>
<keyword evidence="1" id="KW-1133">Transmembrane helix</keyword>
<dbReference type="EMBL" id="QMQB01000246">
    <property type="protein sequence ID" value="RLE11430.1"/>
    <property type="molecule type" value="Genomic_DNA"/>
</dbReference>
<organism evidence="2 3">
    <name type="scientific">Aerophobetes bacterium</name>
    <dbReference type="NCBI Taxonomy" id="2030807"/>
    <lineage>
        <taxon>Bacteria</taxon>
        <taxon>Candidatus Aerophobota</taxon>
    </lineage>
</organism>
<evidence type="ECO:0000313" key="3">
    <source>
        <dbReference type="Proteomes" id="UP000267654"/>
    </source>
</evidence>
<proteinExistence type="predicted"/>
<dbReference type="CDD" id="cd10936">
    <property type="entry name" value="CE4_DAC2"/>
    <property type="match status" value="1"/>
</dbReference>